<feature type="transmembrane region" description="Helical" evidence="1">
    <location>
        <begin position="32"/>
        <end position="50"/>
    </location>
</feature>
<comment type="caution">
    <text evidence="2">The sequence shown here is derived from an EMBL/GenBank/DDBJ whole genome shotgun (WGS) entry which is preliminary data.</text>
</comment>
<protein>
    <submittedName>
        <fullName evidence="2">Uncharacterized protein</fullName>
    </submittedName>
</protein>
<evidence type="ECO:0000256" key="1">
    <source>
        <dbReference type="SAM" id="Phobius"/>
    </source>
</evidence>
<name>A0ABT4CU91_9CLOT</name>
<proteinExistence type="predicted"/>
<evidence type="ECO:0000313" key="2">
    <source>
        <dbReference type="EMBL" id="MCY6372640.1"/>
    </source>
</evidence>
<dbReference type="RefSeq" id="WP_268051669.1">
    <property type="nucleotide sequence ID" value="NZ_JAPQES010000008.1"/>
</dbReference>
<gene>
    <name evidence="2" type="ORF">OXH55_18695</name>
</gene>
<feature type="transmembrane region" description="Helical" evidence="1">
    <location>
        <begin position="9"/>
        <end position="26"/>
    </location>
</feature>
<dbReference type="EMBL" id="JAPQES010000008">
    <property type="protein sequence ID" value="MCY6372640.1"/>
    <property type="molecule type" value="Genomic_DNA"/>
</dbReference>
<keyword evidence="1" id="KW-0472">Membrane</keyword>
<evidence type="ECO:0000313" key="3">
    <source>
        <dbReference type="Proteomes" id="UP001079657"/>
    </source>
</evidence>
<keyword evidence="1" id="KW-0812">Transmembrane</keyword>
<keyword evidence="3" id="KW-1185">Reference proteome</keyword>
<reference evidence="2" key="1">
    <citation type="submission" date="2022-12" db="EMBL/GenBank/DDBJ databases">
        <authorList>
            <person name="Wang J."/>
        </authorList>
    </citation>
    <scope>NUCLEOTIDE SEQUENCE</scope>
    <source>
        <strain evidence="2">HY-42-06</strain>
    </source>
</reference>
<accession>A0ABT4CU91</accession>
<keyword evidence="1" id="KW-1133">Transmembrane helix</keyword>
<organism evidence="2 3">
    <name type="scientific">Clostridium ganghwense</name>
    <dbReference type="NCBI Taxonomy" id="312089"/>
    <lineage>
        <taxon>Bacteria</taxon>
        <taxon>Bacillati</taxon>
        <taxon>Bacillota</taxon>
        <taxon>Clostridia</taxon>
        <taxon>Eubacteriales</taxon>
        <taxon>Clostridiaceae</taxon>
        <taxon>Clostridium</taxon>
    </lineage>
</organism>
<dbReference type="Proteomes" id="UP001079657">
    <property type="component" value="Unassembled WGS sequence"/>
</dbReference>
<sequence>MKLKLQRNTWIFAGICFGLGIIFSIYEAKPFGVYYILTGITSILSFINAYKVHKKMLH</sequence>